<evidence type="ECO:0000313" key="2">
    <source>
        <dbReference type="Proteomes" id="UP001195965"/>
    </source>
</evidence>
<organism evidence="1 2">
    <name type="scientific">Acidithiobacillus montserratensis</name>
    <dbReference type="NCBI Taxonomy" id="2729135"/>
    <lineage>
        <taxon>Bacteria</taxon>
        <taxon>Pseudomonadati</taxon>
        <taxon>Pseudomonadota</taxon>
        <taxon>Acidithiobacillia</taxon>
        <taxon>Acidithiobacillales</taxon>
        <taxon>Acidithiobacillaceae</taxon>
        <taxon>Acidithiobacillus</taxon>
    </lineage>
</organism>
<gene>
    <name evidence="1" type="ORF">HHS34_005400</name>
</gene>
<dbReference type="EMBL" id="CP127526">
    <property type="protein sequence ID" value="XRI74628.1"/>
    <property type="molecule type" value="Genomic_DNA"/>
</dbReference>
<sequence length="140" mass="16113">MKIKISLAEKDSIDDILHRVNGGSASHTLTRFEEILDLANTYEYRLEKLGLVESMRRGAVVICGSYRNSFRVTEVHLLRGLRDWFLTHVEAKDKWPGNSQKDQLFLTKEQNEYLVNKFRSQYKVNEEAGHVNYPALKGGA</sequence>
<evidence type="ECO:0000313" key="1">
    <source>
        <dbReference type="EMBL" id="XRI74628.1"/>
    </source>
</evidence>
<accession>A0ACD5HJS5</accession>
<reference evidence="1 2" key="1">
    <citation type="journal article" date="2021" name="ISME J.">
        <title>Genomic evolution of the class Acidithiobacillia: deep-branching Proteobacteria living in extreme acidic conditions.</title>
        <authorList>
            <person name="Moya-Beltran A."/>
            <person name="Beard S."/>
            <person name="Rojas-Villalobos C."/>
            <person name="Issotta F."/>
            <person name="Gallardo Y."/>
            <person name="Ulloa R."/>
            <person name="Giaveno A."/>
            <person name="Degli Esposti M."/>
            <person name="Johnson D.B."/>
            <person name="Quatrini R."/>
        </authorList>
    </citation>
    <scope>NUCLEOTIDE SEQUENCE [LARGE SCALE GENOMIC DNA]</scope>
    <source>
        <strain evidence="1 2">GG1-14</strain>
    </source>
</reference>
<proteinExistence type="predicted"/>
<protein>
    <submittedName>
        <fullName evidence="1">DUF1446 domain-containing protein</fullName>
    </submittedName>
</protein>
<keyword evidence="2" id="KW-1185">Reference proteome</keyword>
<dbReference type="Proteomes" id="UP001195965">
    <property type="component" value="Chromosome"/>
</dbReference>
<name>A0ACD5HJS5_9PROT</name>